<accession>A0A7S1THC4</accession>
<sequence>MTTRTRLSNVISVKTFDFSTQTREILSANSSDRDLVSLSRLLVHQYPNDPWTTIHNQVESTGSRVRLRFKIDLKPSRVKQSSVWLERWELHGGGPAILEECRELGLFVK</sequence>
<organism evidence="1">
    <name type="scientific">Compsopogon caeruleus</name>
    <dbReference type="NCBI Taxonomy" id="31354"/>
    <lineage>
        <taxon>Eukaryota</taxon>
        <taxon>Rhodophyta</taxon>
        <taxon>Compsopogonophyceae</taxon>
        <taxon>Compsopogonales</taxon>
        <taxon>Compsopogonaceae</taxon>
        <taxon>Compsopogon</taxon>
    </lineage>
</organism>
<dbReference type="AlphaFoldDB" id="A0A7S1THC4"/>
<proteinExistence type="predicted"/>
<protein>
    <submittedName>
        <fullName evidence="1">Uncharacterized protein</fullName>
    </submittedName>
</protein>
<dbReference type="EMBL" id="HBGH01014583">
    <property type="protein sequence ID" value="CAD9236001.1"/>
    <property type="molecule type" value="Transcribed_RNA"/>
</dbReference>
<reference evidence="1" key="1">
    <citation type="submission" date="2021-01" db="EMBL/GenBank/DDBJ databases">
        <authorList>
            <person name="Corre E."/>
            <person name="Pelletier E."/>
            <person name="Niang G."/>
            <person name="Scheremetjew M."/>
            <person name="Finn R."/>
            <person name="Kale V."/>
            <person name="Holt S."/>
            <person name="Cochrane G."/>
            <person name="Meng A."/>
            <person name="Brown T."/>
            <person name="Cohen L."/>
        </authorList>
    </citation>
    <scope>NUCLEOTIDE SEQUENCE</scope>
    <source>
        <strain evidence="1">SAG 36.94</strain>
    </source>
</reference>
<evidence type="ECO:0000313" key="1">
    <source>
        <dbReference type="EMBL" id="CAD9236001.1"/>
    </source>
</evidence>
<gene>
    <name evidence="1" type="ORF">CCAE0312_LOCUS8093</name>
</gene>
<name>A0A7S1THC4_9RHOD</name>